<name>A0A6L6LBD7_9FIRM</name>
<protein>
    <recommendedName>
        <fullName evidence="1">RNase H type-1 domain-containing protein</fullName>
    </recommendedName>
</protein>
<evidence type="ECO:0000259" key="1">
    <source>
        <dbReference type="PROSITE" id="PS50879"/>
    </source>
</evidence>
<dbReference type="AlphaFoldDB" id="A0A6L6LBD7"/>
<dbReference type="Pfam" id="PF00075">
    <property type="entry name" value="RNase_H"/>
    <property type="match status" value="1"/>
</dbReference>
<dbReference type="PROSITE" id="PS50879">
    <property type="entry name" value="RNASE_H_1"/>
    <property type="match status" value="1"/>
</dbReference>
<organism evidence="2 3">
    <name type="scientific">Roseburia intestinalis</name>
    <dbReference type="NCBI Taxonomy" id="166486"/>
    <lineage>
        <taxon>Bacteria</taxon>
        <taxon>Bacillati</taxon>
        <taxon>Bacillota</taxon>
        <taxon>Clostridia</taxon>
        <taxon>Lachnospirales</taxon>
        <taxon>Lachnospiraceae</taxon>
        <taxon>Roseburia</taxon>
    </lineage>
</organism>
<dbReference type="GO" id="GO:0004523">
    <property type="term" value="F:RNA-DNA hybrid ribonuclease activity"/>
    <property type="evidence" value="ECO:0007669"/>
    <property type="project" value="InterPro"/>
</dbReference>
<dbReference type="Gene3D" id="3.30.420.10">
    <property type="entry name" value="Ribonuclease H-like superfamily/Ribonuclease H"/>
    <property type="match status" value="1"/>
</dbReference>
<dbReference type="EMBL" id="WNAJ01000026">
    <property type="protein sequence ID" value="MTR86682.1"/>
    <property type="molecule type" value="Genomic_DNA"/>
</dbReference>
<feature type="domain" description="RNase H type-1" evidence="1">
    <location>
        <begin position="1"/>
        <end position="151"/>
    </location>
</feature>
<evidence type="ECO:0000313" key="3">
    <source>
        <dbReference type="Proteomes" id="UP000478483"/>
    </source>
</evidence>
<dbReference type="GO" id="GO:0003676">
    <property type="term" value="F:nucleic acid binding"/>
    <property type="evidence" value="ECO:0007669"/>
    <property type="project" value="InterPro"/>
</dbReference>
<gene>
    <name evidence="2" type="ORF">GMD50_16885</name>
</gene>
<dbReference type="InterPro" id="IPR002156">
    <property type="entry name" value="RNaseH_domain"/>
</dbReference>
<accession>A0A6L6LBD7</accession>
<dbReference type="RefSeq" id="WP_155219895.1">
    <property type="nucleotide sequence ID" value="NZ_WNAJ01000026.1"/>
</dbReference>
<proteinExistence type="predicted"/>
<dbReference type="InterPro" id="IPR012337">
    <property type="entry name" value="RNaseH-like_sf"/>
</dbReference>
<comment type="caution">
    <text evidence="2">The sequence shown here is derived from an EMBL/GenBank/DDBJ whole genome shotgun (WGS) entry which is preliminary data.</text>
</comment>
<reference evidence="2 3" key="1">
    <citation type="journal article" date="2019" name="Nat. Med.">
        <title>A library of human gut bacterial isolates paired with longitudinal multiomics data enables mechanistic microbiome research.</title>
        <authorList>
            <person name="Poyet M."/>
            <person name="Groussin M."/>
            <person name="Gibbons S.M."/>
            <person name="Avila-Pacheco J."/>
            <person name="Jiang X."/>
            <person name="Kearney S.M."/>
            <person name="Perrotta A.R."/>
            <person name="Berdy B."/>
            <person name="Zhao S."/>
            <person name="Lieberman T.D."/>
            <person name="Swanson P.K."/>
            <person name="Smith M."/>
            <person name="Roesemann S."/>
            <person name="Alexander J.E."/>
            <person name="Rich S.A."/>
            <person name="Livny J."/>
            <person name="Vlamakis H."/>
            <person name="Clish C."/>
            <person name="Bullock K."/>
            <person name="Deik A."/>
            <person name="Scott J."/>
            <person name="Pierce K.A."/>
            <person name="Xavier R.J."/>
            <person name="Alm E.J."/>
        </authorList>
    </citation>
    <scope>NUCLEOTIDE SEQUENCE [LARGE SCALE GENOMIC DNA]</scope>
    <source>
        <strain evidence="2 3">BIOML-A1</strain>
    </source>
</reference>
<dbReference type="Proteomes" id="UP000478483">
    <property type="component" value="Unassembled WGS sequence"/>
</dbReference>
<dbReference type="SUPFAM" id="SSF53098">
    <property type="entry name" value="Ribonuclease H-like"/>
    <property type="match status" value="1"/>
</dbReference>
<sequence>MQAVSIYVTTSIKGRWERDGYIGYCLEYYPSGKSLPEIRKHIEPVEQMNGNRAEMEALIRAFSRMKRKCELSIYTDSEYLYNGFAGREDVAQWIKRGWITTRGQPVKNKDKWLELIRGKQGHLCSFYLKQPNAYTKELMEEMERREKTRNV</sequence>
<dbReference type="InterPro" id="IPR036397">
    <property type="entry name" value="RNaseH_sf"/>
</dbReference>
<evidence type="ECO:0000313" key="2">
    <source>
        <dbReference type="EMBL" id="MTR86682.1"/>
    </source>
</evidence>